<reference evidence="2" key="1">
    <citation type="submission" date="2018-11" db="EMBL/GenBank/DDBJ databases">
        <title>Proposal to divide the Flavobacteriaceae and reorganize its genera based on Amino Acid Identity values calculated from whole genome sequences.</title>
        <authorList>
            <person name="Nicholson A.C."/>
            <person name="Gulvik C.A."/>
            <person name="Whitney A.M."/>
            <person name="Humrighouse B.W."/>
            <person name="Bell M."/>
            <person name="Holmes B."/>
            <person name="Steigerwalt A.G."/>
            <person name="Villarma A."/>
            <person name="Sheth M."/>
            <person name="Batra D."/>
            <person name="Pryor J."/>
            <person name="Bernardet J.-F."/>
            <person name="Hugo C."/>
            <person name="Kampfer P."/>
            <person name="Newman J."/>
            <person name="McQuiston J.R."/>
        </authorList>
    </citation>
    <scope>NUCLEOTIDE SEQUENCE [LARGE SCALE GENOMIC DNA]</scope>
    <source>
        <strain evidence="2">G0229</strain>
    </source>
</reference>
<dbReference type="AlphaFoldDB" id="A0A3G6T645"/>
<proteinExistence type="predicted"/>
<evidence type="ECO:0000313" key="1">
    <source>
        <dbReference type="EMBL" id="AZB24795.1"/>
    </source>
</evidence>
<dbReference type="EMBL" id="CP033932">
    <property type="protein sequence ID" value="AZB24795.1"/>
    <property type="molecule type" value="Genomic_DNA"/>
</dbReference>
<sequence length="308" mass="35971">MLFLFFDCNNTATFYYFYVVNNELLYPFKNLELYLQKIDANLNSFYNSFKLDSIAPRIVPNGIDKEKMQVSILKDYYTDDENPVQTFAFSEEAGNMVLNLLNKGFSNVNKALELQRKLSKNKVLIYLNSLNIQLTEIFTKALIDKYTFLDQYRTIAFQNIEELVFQEKEQFPSFPPLHFIVKEGENVISKLETLYSLLIDHSLIYCTKEDFIKAFTGQKIDKGIHWIAKSPKNNTTNKPLLVYFFRQLIDNRRIEASYLNDENYYLPALFRNKDGSEFTSKQLSSAKYGMSGNKSSQQELIDDIISQL</sequence>
<protein>
    <submittedName>
        <fullName evidence="1">Uncharacterized protein</fullName>
    </submittedName>
</protein>
<gene>
    <name evidence="1" type="ORF">EG339_09410</name>
</gene>
<keyword evidence="2" id="KW-1185">Reference proteome</keyword>
<name>A0A3G6T645_9FLAO</name>
<accession>A0A3G6T645</accession>
<dbReference type="KEGG" id="cben:EG339_09410"/>
<evidence type="ECO:0000313" key="2">
    <source>
        <dbReference type="Proteomes" id="UP000271193"/>
    </source>
</evidence>
<organism evidence="1 2">
    <name type="scientific">Chryseobacterium bernardetii</name>
    <dbReference type="NCBI Taxonomy" id="1241978"/>
    <lineage>
        <taxon>Bacteria</taxon>
        <taxon>Pseudomonadati</taxon>
        <taxon>Bacteroidota</taxon>
        <taxon>Flavobacteriia</taxon>
        <taxon>Flavobacteriales</taxon>
        <taxon>Weeksellaceae</taxon>
        <taxon>Chryseobacterium group</taxon>
        <taxon>Chryseobacterium</taxon>
    </lineage>
</organism>
<dbReference type="Proteomes" id="UP000271193">
    <property type="component" value="Chromosome"/>
</dbReference>